<evidence type="ECO:0000313" key="2">
    <source>
        <dbReference type="Proteomes" id="UP001269144"/>
    </source>
</evidence>
<sequence length="78" mass="8811">MKMRSPTAALRENPLRASARLDAGMVQMLSMMVDEGDRPVTLELRDFGIWAVTEEGVRMFIGSMEKRADRQDGQRLPS</sequence>
<keyword evidence="2" id="KW-1185">Reference proteome</keyword>
<reference evidence="2" key="1">
    <citation type="submission" date="2023-07" db="EMBL/GenBank/DDBJ databases">
        <title>Paracoccus sp. MBLB3053 whole genome sequence.</title>
        <authorList>
            <person name="Hwang C.Y."/>
            <person name="Cho E.-S."/>
            <person name="Seo M.-J."/>
        </authorList>
    </citation>
    <scope>NUCLEOTIDE SEQUENCE [LARGE SCALE GENOMIC DNA]</scope>
    <source>
        <strain evidence="2">MBLB3053</strain>
    </source>
</reference>
<dbReference type="EMBL" id="JAVQLW010000004">
    <property type="protein sequence ID" value="MDS9469679.1"/>
    <property type="molecule type" value="Genomic_DNA"/>
</dbReference>
<name>A0ABU2HX93_9RHOB</name>
<organism evidence="1 2">
    <name type="scientific">Paracoccus aurantius</name>
    <dbReference type="NCBI Taxonomy" id="3073814"/>
    <lineage>
        <taxon>Bacteria</taxon>
        <taxon>Pseudomonadati</taxon>
        <taxon>Pseudomonadota</taxon>
        <taxon>Alphaproteobacteria</taxon>
        <taxon>Rhodobacterales</taxon>
        <taxon>Paracoccaceae</taxon>
        <taxon>Paracoccus</taxon>
    </lineage>
</organism>
<dbReference type="RefSeq" id="WP_311162381.1">
    <property type="nucleotide sequence ID" value="NZ_JAVQLW010000004.1"/>
</dbReference>
<gene>
    <name evidence="1" type="ORF">RGQ15_19110</name>
</gene>
<dbReference type="Proteomes" id="UP001269144">
    <property type="component" value="Unassembled WGS sequence"/>
</dbReference>
<proteinExistence type="predicted"/>
<accession>A0ABU2HX93</accession>
<evidence type="ECO:0000313" key="1">
    <source>
        <dbReference type="EMBL" id="MDS9469679.1"/>
    </source>
</evidence>
<comment type="caution">
    <text evidence="1">The sequence shown here is derived from an EMBL/GenBank/DDBJ whole genome shotgun (WGS) entry which is preliminary data.</text>
</comment>
<protein>
    <submittedName>
        <fullName evidence="1">Uncharacterized protein</fullName>
    </submittedName>
</protein>